<dbReference type="Proteomes" id="UP000650485">
    <property type="component" value="Unassembled WGS sequence"/>
</dbReference>
<comment type="caution">
    <text evidence="1">The sequence shown here is derived from an EMBL/GenBank/DDBJ whole genome shotgun (WGS) entry which is preliminary data.</text>
</comment>
<evidence type="ECO:0000313" key="2">
    <source>
        <dbReference type="Proteomes" id="UP000650485"/>
    </source>
</evidence>
<evidence type="ECO:0000313" key="1">
    <source>
        <dbReference type="EMBL" id="MBC6498769.1"/>
    </source>
</evidence>
<dbReference type="AlphaFoldDB" id="A0A1K0ERE1"/>
<dbReference type="SUPFAM" id="SSF55486">
    <property type="entry name" value="Metalloproteases ('zincins'), catalytic domain"/>
    <property type="match status" value="1"/>
</dbReference>
<name>A0A1K0ERE1_WEICO</name>
<dbReference type="GO" id="GO:0004222">
    <property type="term" value="F:metalloendopeptidase activity"/>
    <property type="evidence" value="ECO:0007669"/>
    <property type="project" value="InterPro"/>
</dbReference>
<sequence length="306" mass="34250">MARRKRMSRNKRLAIVLTIIILLVLIAPQVIRYYMNVADANAAAKQEKAYIAKVGKQQAAMGATDADKLPVTSHWDLNTDGEMKVVVSSKAMSETDGQALVWVNKAAEVWNKALGVDFIKVTSTKANQHENVDRNVWPDDADYQLLIGYKDITDDLGKTDTTVLATTTEAGNTMWISKQAAKVWLAKTIQREDYLSGAVYGPVTSRDIEDLHNQEAEHTIIHEFGHALALKHQGQANDLMSPMVGINDFSKPNKTEIMQVKTIRYLAMNPNLMSEGSYNTVFRKYYQQLNGQDLPQNLVVLNDSHE</sequence>
<dbReference type="EMBL" id="JACSZT010000006">
    <property type="protein sequence ID" value="MBC6498769.1"/>
    <property type="molecule type" value="Genomic_DNA"/>
</dbReference>
<dbReference type="Gene3D" id="3.40.390.10">
    <property type="entry name" value="Collagenase (Catalytic Domain)"/>
    <property type="match status" value="1"/>
</dbReference>
<reference evidence="1" key="1">
    <citation type="submission" date="2020-08" db="EMBL/GenBank/DDBJ databases">
        <title>Complete genome sequence of Weissella confusa strain FS54 provides insights into metabolic potential.</title>
        <authorList>
            <person name="Fhoula I."/>
            <person name="Najjari A."/>
            <person name="Lekired A."/>
            <person name="Bessrour-Aouam N."/>
            <person name="Jaballah S."/>
            <person name="Klibi N."/>
            <person name="Ouzari H.-I."/>
        </authorList>
    </citation>
    <scope>NUCLEOTIDE SEQUENCE</scope>
    <source>
        <strain evidence="1">FS54</strain>
    </source>
</reference>
<dbReference type="STRING" id="1583.IV69_GL001166"/>
<evidence type="ECO:0008006" key="3">
    <source>
        <dbReference type="Google" id="ProtNLM"/>
    </source>
</evidence>
<organism evidence="1 2">
    <name type="scientific">Weissella confusa</name>
    <name type="common">Lactobacillus confusus</name>
    <dbReference type="NCBI Taxonomy" id="1583"/>
    <lineage>
        <taxon>Bacteria</taxon>
        <taxon>Bacillati</taxon>
        <taxon>Bacillota</taxon>
        <taxon>Bacilli</taxon>
        <taxon>Lactobacillales</taxon>
        <taxon>Lactobacillaceae</taxon>
        <taxon>Weissella</taxon>
    </lineage>
</organism>
<accession>A0A1K0ERE1</accession>
<dbReference type="GO" id="GO:0008270">
    <property type="term" value="F:zinc ion binding"/>
    <property type="evidence" value="ECO:0007669"/>
    <property type="project" value="InterPro"/>
</dbReference>
<dbReference type="PRINTS" id="PR00138">
    <property type="entry name" value="MATRIXIN"/>
</dbReference>
<dbReference type="GO" id="GO:0006508">
    <property type="term" value="P:proteolysis"/>
    <property type="evidence" value="ECO:0007669"/>
    <property type="project" value="InterPro"/>
</dbReference>
<proteinExistence type="predicted"/>
<dbReference type="OrthoDB" id="2147942at2"/>
<dbReference type="RefSeq" id="WP_056973020.1">
    <property type="nucleotide sequence ID" value="NZ_BJZE01000008.1"/>
</dbReference>
<protein>
    <recommendedName>
        <fullName evidence="3">Peptidase M10 metallopeptidase domain-containing protein</fullName>
    </recommendedName>
</protein>
<dbReference type="InterPro" id="IPR024079">
    <property type="entry name" value="MetalloPept_cat_dom_sf"/>
</dbReference>
<dbReference type="InterPro" id="IPR021190">
    <property type="entry name" value="Pept_M10A"/>
</dbReference>
<gene>
    <name evidence="1" type="ORF">H7R52_08775</name>
</gene>